<evidence type="ECO:0000256" key="6">
    <source>
        <dbReference type="ARBA" id="ARBA00022538"/>
    </source>
</evidence>
<dbReference type="PANTHER" id="PTHR32024">
    <property type="entry name" value="TRK SYSTEM POTASSIUM UPTAKE PROTEIN TRKG-RELATED"/>
    <property type="match status" value="1"/>
</dbReference>
<feature type="transmembrane region" description="Helical" evidence="14">
    <location>
        <begin position="272"/>
        <end position="294"/>
    </location>
</feature>
<keyword evidence="8 13" id="KW-0630">Potassium</keyword>
<reference evidence="15" key="1">
    <citation type="submission" date="2024-04" db="EMBL/GenBank/DDBJ databases">
        <authorList>
            <person name="Manzano-Marin A."/>
            <person name="Manzano-Marin A."/>
            <person name="Alejandro Manzano Marin A."/>
        </authorList>
    </citation>
    <scope>NUCLEOTIDE SEQUENCE [LARGE SCALE GENOMIC DNA]</scope>
    <source>
        <strain evidence="15">TABTEA</strain>
    </source>
</reference>
<evidence type="ECO:0000256" key="1">
    <source>
        <dbReference type="ARBA" id="ARBA00004429"/>
    </source>
</evidence>
<organism evidence="15 16">
    <name type="scientific">Candidatus Providencia siddallii</name>
    <dbReference type="NCBI Taxonomy" id="1715285"/>
    <lineage>
        <taxon>Bacteria</taxon>
        <taxon>Pseudomonadati</taxon>
        <taxon>Pseudomonadota</taxon>
        <taxon>Gammaproteobacteria</taxon>
        <taxon>Enterobacterales</taxon>
        <taxon>Morganellaceae</taxon>
        <taxon>Providencia</taxon>
    </lineage>
</organism>
<feature type="transmembrane region" description="Helical" evidence="14">
    <location>
        <begin position="69"/>
        <end position="90"/>
    </location>
</feature>
<feature type="transmembrane region" description="Helical" evidence="14">
    <location>
        <begin position="133"/>
        <end position="161"/>
    </location>
</feature>
<evidence type="ECO:0000256" key="3">
    <source>
        <dbReference type="ARBA" id="ARBA00022448"/>
    </source>
</evidence>
<comment type="function">
    <text evidence="13">Low-affinity potassium transport system. Interacts with Trk system potassium uptake protein TrkA.</text>
</comment>
<evidence type="ECO:0000256" key="10">
    <source>
        <dbReference type="ARBA" id="ARBA00023065"/>
    </source>
</evidence>
<dbReference type="PIRSF" id="PIRSF006247">
    <property type="entry name" value="TrkH"/>
    <property type="match status" value="1"/>
</dbReference>
<dbReference type="NCBIfam" id="TIGR00933">
    <property type="entry name" value="2a38"/>
    <property type="match status" value="1"/>
</dbReference>
<feature type="transmembrane region" description="Helical" evidence="14">
    <location>
        <begin position="396"/>
        <end position="418"/>
    </location>
</feature>
<evidence type="ECO:0000256" key="9">
    <source>
        <dbReference type="ARBA" id="ARBA00022989"/>
    </source>
</evidence>
<dbReference type="Pfam" id="PF02386">
    <property type="entry name" value="TrkH"/>
    <property type="match status" value="1"/>
</dbReference>
<accession>A0ABM9NP53</accession>
<evidence type="ECO:0000256" key="7">
    <source>
        <dbReference type="ARBA" id="ARBA00022692"/>
    </source>
</evidence>
<dbReference type="InterPro" id="IPR003445">
    <property type="entry name" value="Cat_transpt"/>
</dbReference>
<keyword evidence="16" id="KW-1185">Reference proteome</keyword>
<dbReference type="InterPro" id="IPR004772">
    <property type="entry name" value="TrkH"/>
</dbReference>
<gene>
    <name evidence="15" type="primary">trkH</name>
    <name evidence="15" type="ORF">PRHACTZTBTEA_339</name>
</gene>
<feature type="transmembrane region" description="Helical" evidence="14">
    <location>
        <begin position="38"/>
        <end position="57"/>
    </location>
</feature>
<keyword evidence="7 14" id="KW-0812">Transmembrane</keyword>
<evidence type="ECO:0000256" key="5">
    <source>
        <dbReference type="ARBA" id="ARBA00022519"/>
    </source>
</evidence>
<evidence type="ECO:0000256" key="13">
    <source>
        <dbReference type="PIRNR" id="PIRNR006247"/>
    </source>
</evidence>
<evidence type="ECO:0000256" key="4">
    <source>
        <dbReference type="ARBA" id="ARBA00022475"/>
    </source>
</evidence>
<keyword evidence="12" id="KW-0407">Ion channel</keyword>
<evidence type="ECO:0000313" key="15">
    <source>
        <dbReference type="EMBL" id="CAL1329261.1"/>
    </source>
</evidence>
<comment type="subcellular location">
    <subcellularLocation>
        <location evidence="1 13">Cell inner membrane</location>
        <topology evidence="1 13">Multi-pass membrane protein</topology>
    </subcellularLocation>
</comment>
<dbReference type="Proteomes" id="UP001497533">
    <property type="component" value="Chromosome"/>
</dbReference>
<proteinExistence type="inferred from homology"/>
<keyword evidence="3 13" id="KW-0813">Transport</keyword>
<evidence type="ECO:0000256" key="14">
    <source>
        <dbReference type="SAM" id="Phobius"/>
    </source>
</evidence>
<keyword evidence="6 13" id="KW-0633">Potassium transport</keyword>
<keyword evidence="11 13" id="KW-0472">Membrane</keyword>
<feature type="transmembrane region" description="Helical" evidence="14">
    <location>
        <begin position="331"/>
        <end position="364"/>
    </location>
</feature>
<protein>
    <recommendedName>
        <fullName evidence="13">Trk system potassium uptake protein</fullName>
    </recommendedName>
</protein>
<dbReference type="PANTHER" id="PTHR32024:SF2">
    <property type="entry name" value="TRK SYSTEM POTASSIUM UPTAKE PROTEIN TRKG-RELATED"/>
    <property type="match status" value="1"/>
</dbReference>
<dbReference type="EMBL" id="OZ034688">
    <property type="protein sequence ID" value="CAL1329261.1"/>
    <property type="molecule type" value="Genomic_DNA"/>
</dbReference>
<feature type="transmembrane region" description="Helical" evidence="14">
    <location>
        <begin position="12"/>
        <end position="32"/>
    </location>
</feature>
<evidence type="ECO:0000313" key="16">
    <source>
        <dbReference type="Proteomes" id="UP001497533"/>
    </source>
</evidence>
<name>A0ABM9NP53_9GAMM</name>
<feature type="transmembrane region" description="Helical" evidence="14">
    <location>
        <begin position="182"/>
        <end position="203"/>
    </location>
</feature>
<feature type="transmembrane region" description="Helical" evidence="14">
    <location>
        <begin position="456"/>
        <end position="481"/>
    </location>
</feature>
<keyword evidence="9 14" id="KW-1133">Transmembrane helix</keyword>
<evidence type="ECO:0000256" key="8">
    <source>
        <dbReference type="ARBA" id="ARBA00022958"/>
    </source>
</evidence>
<keyword evidence="10 13" id="KW-0406">Ion transport</keyword>
<feature type="transmembrane region" description="Helical" evidence="14">
    <location>
        <begin position="238"/>
        <end position="260"/>
    </location>
</feature>
<evidence type="ECO:0000256" key="11">
    <source>
        <dbReference type="ARBA" id="ARBA00023136"/>
    </source>
</evidence>
<comment type="similarity">
    <text evidence="2 13">Belongs to the TrkH potassium transport family.</text>
</comment>
<sequence>MHFRAIIRVVGLLIIMFSFTMIVPTIIAIIYSDGSTQVFRKTFLTTILIGFFLWFPTRKNKEEFRVKDGFLIVVLFWLVLGSIGALPFIYLKTPNISITDAFFESFSGLTTTGATNFVGLDFLPKAILFYRQILQWFGGMGIIVLTVAILPLLGVGGMQLYRAEMPGPLKENKIRPRIAETAKTLWIIYVFITISCSISLWFAGMGVFDAITHSFAIVANGGFSTHDASLGYFNSSKINIIVIFFLIVSGCNFSLHFAALSNRNLRIYLQDLEFKTFIIFQFVFALICTLILYYHSVYDSFWKTLNQSFFQIVSMTTTAGFTSCNFAEWPLFLPLLIICMSFFGGCAGSTGGGLKVIRVLLLLLQCFRELKRLVHPNAIYPIKIGSRILPERIIEAVWGFFSAYLLVFITSFLALVSINVDEISAFSAVTTTLNNLGPALGLFTDNFSTMNPIGKWILIFTMLFGRLEIFTILVLLTPTFWKK</sequence>
<keyword evidence="4 13" id="KW-1003">Cell membrane</keyword>
<evidence type="ECO:0000256" key="12">
    <source>
        <dbReference type="ARBA" id="ARBA00023303"/>
    </source>
</evidence>
<dbReference type="RefSeq" id="WP_341764732.1">
    <property type="nucleotide sequence ID" value="NZ_OZ034688.1"/>
</dbReference>
<keyword evidence="5 13" id="KW-0997">Cell inner membrane</keyword>
<evidence type="ECO:0000256" key="2">
    <source>
        <dbReference type="ARBA" id="ARBA00009137"/>
    </source>
</evidence>